<organism evidence="3 4">
    <name type="scientific">Hondaea fermentalgiana</name>
    <dbReference type="NCBI Taxonomy" id="2315210"/>
    <lineage>
        <taxon>Eukaryota</taxon>
        <taxon>Sar</taxon>
        <taxon>Stramenopiles</taxon>
        <taxon>Bigyra</taxon>
        <taxon>Labyrinthulomycetes</taxon>
        <taxon>Thraustochytrida</taxon>
        <taxon>Thraustochytriidae</taxon>
        <taxon>Hondaea</taxon>
    </lineage>
</organism>
<feature type="transmembrane region" description="Helical" evidence="2">
    <location>
        <begin position="288"/>
        <end position="308"/>
    </location>
</feature>
<evidence type="ECO:0000313" key="3">
    <source>
        <dbReference type="EMBL" id="GBG26835.1"/>
    </source>
</evidence>
<feature type="transmembrane region" description="Helical" evidence="2">
    <location>
        <begin position="249"/>
        <end position="276"/>
    </location>
</feature>
<dbReference type="InParanoid" id="A0A2R5G8G4"/>
<protein>
    <submittedName>
        <fullName evidence="3">Uncharacterized protein</fullName>
    </submittedName>
</protein>
<feature type="transmembrane region" description="Helical" evidence="2">
    <location>
        <begin position="179"/>
        <end position="203"/>
    </location>
</feature>
<keyword evidence="2" id="KW-1133">Transmembrane helix</keyword>
<keyword evidence="2" id="KW-0472">Membrane</keyword>
<comment type="caution">
    <text evidence="3">The sequence shown here is derived from an EMBL/GenBank/DDBJ whole genome shotgun (WGS) entry which is preliminary data.</text>
</comment>
<dbReference type="Proteomes" id="UP000241890">
    <property type="component" value="Unassembled WGS sequence"/>
</dbReference>
<dbReference type="AlphaFoldDB" id="A0A2R5G8G4"/>
<feature type="transmembrane region" description="Helical" evidence="2">
    <location>
        <begin position="224"/>
        <end position="243"/>
    </location>
</feature>
<evidence type="ECO:0000256" key="2">
    <source>
        <dbReference type="SAM" id="Phobius"/>
    </source>
</evidence>
<feature type="region of interest" description="Disordered" evidence="1">
    <location>
        <begin position="1"/>
        <end position="33"/>
    </location>
</feature>
<feature type="transmembrane region" description="Helical" evidence="2">
    <location>
        <begin position="105"/>
        <end position="127"/>
    </location>
</feature>
<reference evidence="3 4" key="1">
    <citation type="submission" date="2017-12" db="EMBL/GenBank/DDBJ databases">
        <title>Sequencing, de novo assembly and annotation of complete genome of a new Thraustochytrid species, strain FCC1311.</title>
        <authorList>
            <person name="Sedici K."/>
            <person name="Godart F."/>
            <person name="Aiese Cigliano R."/>
            <person name="Sanseverino W."/>
            <person name="Barakat M."/>
            <person name="Ortet P."/>
            <person name="Marechal E."/>
            <person name="Cagnac O."/>
            <person name="Amato A."/>
        </authorList>
    </citation>
    <scope>NUCLEOTIDE SEQUENCE [LARGE SCALE GENOMIC DNA]</scope>
</reference>
<accession>A0A2R5G8G4</accession>
<feature type="transmembrane region" description="Helical" evidence="2">
    <location>
        <begin position="148"/>
        <end position="173"/>
    </location>
</feature>
<proteinExistence type="predicted"/>
<dbReference type="PANTHER" id="PTHR12242">
    <property type="entry name" value="OS02G0130600 PROTEIN-RELATED"/>
    <property type="match status" value="1"/>
</dbReference>
<dbReference type="OrthoDB" id="2103587at2759"/>
<dbReference type="EMBL" id="BEYU01000025">
    <property type="protein sequence ID" value="GBG26835.1"/>
    <property type="molecule type" value="Genomic_DNA"/>
</dbReference>
<sequence length="329" mass="36938">MAASVVRQRGKNCGESGGGETNTDGQPVPVAGHGPPPKLSLPRFLLVVLTVSAMDVSVLTWYAEERLEAAEAPQSIDEALALLGVDVPERDVTDQASLALTVSRLLFAFAATILTVHIYATNNYPLVRSNYGNIVHIRRFKRFTTFTVWSWTLLTAYFLLAATHSLGVAPAFMSGRSRWLPVLFEVCFSAALMVTLVVHFVLIPMARRKDPYRLSRLLNWRALTMHYGNLAMMLVEATLSGLPMKREHWIFMVVYANMYVVFALIWHYATGIFYYFFMDYTRFLWAPLAYVGLVGIMGVVWLACVYFVEALDVYVRPMLLLSLEASAKS</sequence>
<keyword evidence="2" id="KW-0812">Transmembrane</keyword>
<dbReference type="GO" id="GO:0016020">
    <property type="term" value="C:membrane"/>
    <property type="evidence" value="ECO:0007669"/>
    <property type="project" value="TreeGrafter"/>
</dbReference>
<name>A0A2R5G8G4_9STRA</name>
<keyword evidence="4" id="KW-1185">Reference proteome</keyword>
<dbReference type="PANTHER" id="PTHR12242:SF1">
    <property type="entry name" value="MYND-TYPE DOMAIN-CONTAINING PROTEIN"/>
    <property type="match status" value="1"/>
</dbReference>
<evidence type="ECO:0000313" key="4">
    <source>
        <dbReference type="Proteomes" id="UP000241890"/>
    </source>
</evidence>
<evidence type="ECO:0000256" key="1">
    <source>
        <dbReference type="SAM" id="MobiDB-lite"/>
    </source>
</evidence>
<gene>
    <name evidence="3" type="ORF">FCC1311_030572</name>
</gene>